<organism evidence="2 3">
    <name type="scientific">Flavobacterium cellulosilyticum</name>
    <dbReference type="NCBI Taxonomy" id="2541731"/>
    <lineage>
        <taxon>Bacteria</taxon>
        <taxon>Pseudomonadati</taxon>
        <taxon>Bacteroidota</taxon>
        <taxon>Flavobacteriia</taxon>
        <taxon>Flavobacteriales</taxon>
        <taxon>Flavobacteriaceae</taxon>
        <taxon>Flavobacterium</taxon>
    </lineage>
</organism>
<evidence type="ECO:0000256" key="1">
    <source>
        <dbReference type="SAM" id="Phobius"/>
    </source>
</evidence>
<protein>
    <submittedName>
        <fullName evidence="2">Uncharacterized protein</fullName>
    </submittedName>
</protein>
<dbReference type="OrthoDB" id="1351461at2"/>
<sequence length="160" mass="18551">MRFNTHNRHLGLKENGIFLNLNLANSKEILFSDMKKVHIVVKKLAPLYKTLSIIAISCIAISFVVLQHVELVLMFIVLLPTLIGIISMEYKSYVLEIHLKNGEIVENEYPRKLRRKVINSMYEIRKGIFYDQIGNDFSFISNKEIISNCSEFANLKMMNN</sequence>
<keyword evidence="1" id="KW-0812">Transmembrane</keyword>
<keyword evidence="1" id="KW-1133">Transmembrane helix</keyword>
<dbReference type="EMBL" id="SMFK01000007">
    <property type="protein sequence ID" value="TDD96160.1"/>
    <property type="molecule type" value="Genomic_DNA"/>
</dbReference>
<keyword evidence="1" id="KW-0472">Membrane</keyword>
<comment type="caution">
    <text evidence="2">The sequence shown here is derived from an EMBL/GenBank/DDBJ whole genome shotgun (WGS) entry which is preliminary data.</text>
</comment>
<evidence type="ECO:0000313" key="2">
    <source>
        <dbReference type="EMBL" id="TDD96160.1"/>
    </source>
</evidence>
<feature type="transmembrane region" description="Helical" evidence="1">
    <location>
        <begin position="71"/>
        <end position="90"/>
    </location>
</feature>
<accession>A0A4R5CCZ2</accession>
<gene>
    <name evidence="2" type="ORF">E0F76_11725</name>
</gene>
<name>A0A4R5CCZ2_9FLAO</name>
<dbReference type="RefSeq" id="WP_132006015.1">
    <property type="nucleotide sequence ID" value="NZ_SMFK01000007.1"/>
</dbReference>
<dbReference type="AlphaFoldDB" id="A0A4R5CCZ2"/>
<keyword evidence="3" id="KW-1185">Reference proteome</keyword>
<reference evidence="2 3" key="1">
    <citation type="submission" date="2019-03" db="EMBL/GenBank/DDBJ databases">
        <title>Flavobacterium AR-3-4 sp. nov. isolated from arctic soil.</title>
        <authorList>
            <person name="Chaudhary D.K."/>
        </authorList>
    </citation>
    <scope>NUCLEOTIDE SEQUENCE [LARGE SCALE GENOMIC DNA]</scope>
    <source>
        <strain evidence="2 3">AR-3-4</strain>
    </source>
</reference>
<evidence type="ECO:0000313" key="3">
    <source>
        <dbReference type="Proteomes" id="UP000295479"/>
    </source>
</evidence>
<dbReference type="Proteomes" id="UP000295479">
    <property type="component" value="Unassembled WGS sequence"/>
</dbReference>
<feature type="transmembrane region" description="Helical" evidence="1">
    <location>
        <begin position="44"/>
        <end position="65"/>
    </location>
</feature>
<proteinExistence type="predicted"/>